<dbReference type="InterPro" id="IPR012337">
    <property type="entry name" value="RNaseH-like_sf"/>
</dbReference>
<gene>
    <name evidence="1" type="ORF">PR048_004693</name>
</gene>
<dbReference type="EMBL" id="JARBHB010000002">
    <property type="protein sequence ID" value="KAJ8892113.1"/>
    <property type="molecule type" value="Genomic_DNA"/>
</dbReference>
<evidence type="ECO:0000313" key="2">
    <source>
        <dbReference type="Proteomes" id="UP001159363"/>
    </source>
</evidence>
<reference evidence="1 2" key="1">
    <citation type="submission" date="2023-02" db="EMBL/GenBank/DDBJ databases">
        <title>LHISI_Scaffold_Assembly.</title>
        <authorList>
            <person name="Stuart O.P."/>
            <person name="Cleave R."/>
            <person name="Magrath M.J.L."/>
            <person name="Mikheyev A.S."/>
        </authorList>
    </citation>
    <scope>NUCLEOTIDE SEQUENCE [LARGE SCALE GENOMIC DNA]</scope>
    <source>
        <strain evidence="1">Daus_M_001</strain>
        <tissue evidence="1">Leg muscle</tissue>
    </source>
</reference>
<comment type="caution">
    <text evidence="1">The sequence shown here is derived from an EMBL/GenBank/DDBJ whole genome shotgun (WGS) entry which is preliminary data.</text>
</comment>
<dbReference type="Proteomes" id="UP001159363">
    <property type="component" value="Chromosome 2"/>
</dbReference>
<organism evidence="1 2">
    <name type="scientific">Dryococelus australis</name>
    <dbReference type="NCBI Taxonomy" id="614101"/>
    <lineage>
        <taxon>Eukaryota</taxon>
        <taxon>Metazoa</taxon>
        <taxon>Ecdysozoa</taxon>
        <taxon>Arthropoda</taxon>
        <taxon>Hexapoda</taxon>
        <taxon>Insecta</taxon>
        <taxon>Pterygota</taxon>
        <taxon>Neoptera</taxon>
        <taxon>Polyneoptera</taxon>
        <taxon>Phasmatodea</taxon>
        <taxon>Verophasmatodea</taxon>
        <taxon>Anareolatae</taxon>
        <taxon>Phasmatidae</taxon>
        <taxon>Eurycanthinae</taxon>
        <taxon>Dryococelus</taxon>
    </lineage>
</organism>
<accession>A0ABQ9I638</accession>
<name>A0ABQ9I638_9NEOP</name>
<keyword evidence="2" id="KW-1185">Reference proteome</keyword>
<protein>
    <submittedName>
        <fullName evidence="1">Uncharacterized protein</fullName>
    </submittedName>
</protein>
<sequence length="151" mass="16747">MAGAKSGVKTRMLAEQPLALYIHWATLALDLALQDLSKSIPLIRNCLQWVNDNGVIVRDSPKRRAVYSQMATDHDLTSSGPRPLCPTRWIVREASLSGVLNMYPAVLDFVDTLDYDRSEIGPKARGLLDQLSQGNILFSMKITQMVFSLTG</sequence>
<proteinExistence type="predicted"/>
<evidence type="ECO:0000313" key="1">
    <source>
        <dbReference type="EMBL" id="KAJ8892113.1"/>
    </source>
</evidence>
<dbReference type="SUPFAM" id="SSF53098">
    <property type="entry name" value="Ribonuclease H-like"/>
    <property type="match status" value="1"/>
</dbReference>